<reference evidence="1 2" key="1">
    <citation type="submission" date="2021-06" db="EMBL/GenBank/DDBJ databases">
        <title>Caerostris extrusa draft genome.</title>
        <authorList>
            <person name="Kono N."/>
            <person name="Arakawa K."/>
        </authorList>
    </citation>
    <scope>NUCLEOTIDE SEQUENCE [LARGE SCALE GENOMIC DNA]</scope>
</reference>
<dbReference type="EMBL" id="BPLR01016862">
    <property type="protein sequence ID" value="GIY86941.1"/>
    <property type="molecule type" value="Genomic_DNA"/>
</dbReference>
<protein>
    <submittedName>
        <fullName evidence="1">Uncharacterized protein</fullName>
    </submittedName>
</protein>
<proteinExistence type="predicted"/>
<keyword evidence="2" id="KW-1185">Reference proteome</keyword>
<evidence type="ECO:0000313" key="2">
    <source>
        <dbReference type="Proteomes" id="UP001054945"/>
    </source>
</evidence>
<comment type="caution">
    <text evidence="1">The sequence shown here is derived from an EMBL/GenBank/DDBJ whole genome shotgun (WGS) entry which is preliminary data.</text>
</comment>
<accession>A0AAV4WYK8</accession>
<name>A0AAV4WYK8_CAEEX</name>
<gene>
    <name evidence="1" type="ORF">CEXT_421661</name>
</gene>
<organism evidence="1 2">
    <name type="scientific">Caerostris extrusa</name>
    <name type="common">Bark spider</name>
    <name type="synonym">Caerostris bankana</name>
    <dbReference type="NCBI Taxonomy" id="172846"/>
    <lineage>
        <taxon>Eukaryota</taxon>
        <taxon>Metazoa</taxon>
        <taxon>Ecdysozoa</taxon>
        <taxon>Arthropoda</taxon>
        <taxon>Chelicerata</taxon>
        <taxon>Arachnida</taxon>
        <taxon>Araneae</taxon>
        <taxon>Araneomorphae</taxon>
        <taxon>Entelegynae</taxon>
        <taxon>Araneoidea</taxon>
        <taxon>Araneidae</taxon>
        <taxon>Caerostris</taxon>
    </lineage>
</organism>
<dbReference type="AlphaFoldDB" id="A0AAV4WYK8"/>
<evidence type="ECO:0000313" key="1">
    <source>
        <dbReference type="EMBL" id="GIY86941.1"/>
    </source>
</evidence>
<dbReference type="Proteomes" id="UP001054945">
    <property type="component" value="Unassembled WGS sequence"/>
</dbReference>
<sequence>MICDTNTFDFVETSHVATRVVPLTKEKQHQQRESVILHCNRRETSSAEGRERISSFLLTKEHQQQREKRPAVIRHCKPWGETSSAEGRERIRSFLVSLLNGRAALSRRGKSVSLLLESGMPGSTYAIPKCIRVTLTANVNGKGNSEVIG</sequence>